<name>A0A0G1NKM0_9BACT</name>
<evidence type="ECO:0000313" key="2">
    <source>
        <dbReference type="Proteomes" id="UP000034107"/>
    </source>
</evidence>
<evidence type="ECO:0000313" key="1">
    <source>
        <dbReference type="EMBL" id="KKU20897.1"/>
    </source>
</evidence>
<dbReference type="EMBL" id="LCLS01000025">
    <property type="protein sequence ID" value="KKU20897.1"/>
    <property type="molecule type" value="Genomic_DNA"/>
</dbReference>
<organism evidence="1 2">
    <name type="scientific">Candidatus Nomurabacteria bacterium GW2011_GWA1_46_11</name>
    <dbReference type="NCBI Taxonomy" id="1618732"/>
    <lineage>
        <taxon>Bacteria</taxon>
        <taxon>Candidatus Nomuraibacteriota</taxon>
    </lineage>
</organism>
<sequence length="38" mass="4037">MVLLLVWLWVVLTVGLLNIAATGRLVIGCSGHEGSDMV</sequence>
<proteinExistence type="predicted"/>
<comment type="caution">
    <text evidence="1">The sequence shown here is derived from an EMBL/GenBank/DDBJ whole genome shotgun (WGS) entry which is preliminary data.</text>
</comment>
<dbReference type="AlphaFoldDB" id="A0A0G1NKM0"/>
<accession>A0A0G1NKM0</accession>
<dbReference type="Proteomes" id="UP000034107">
    <property type="component" value="Unassembled WGS sequence"/>
</dbReference>
<protein>
    <submittedName>
        <fullName evidence="1">Uncharacterized protein</fullName>
    </submittedName>
</protein>
<reference evidence="1 2" key="1">
    <citation type="journal article" date="2015" name="Nature">
        <title>rRNA introns, odd ribosomes, and small enigmatic genomes across a large radiation of phyla.</title>
        <authorList>
            <person name="Brown C.T."/>
            <person name="Hug L.A."/>
            <person name="Thomas B.C."/>
            <person name="Sharon I."/>
            <person name="Castelle C.J."/>
            <person name="Singh A."/>
            <person name="Wilkins M.J."/>
            <person name="Williams K.H."/>
            <person name="Banfield J.F."/>
        </authorList>
    </citation>
    <scope>NUCLEOTIDE SEQUENCE [LARGE SCALE GENOMIC DNA]</scope>
</reference>
<gene>
    <name evidence="1" type="ORF">UX31_C0025G0019</name>
</gene>